<dbReference type="EMBL" id="GIFC01013500">
    <property type="protein sequence ID" value="MXU95583.1"/>
    <property type="molecule type" value="Transcribed_RNA"/>
</dbReference>
<protein>
    <submittedName>
        <fullName evidence="1">Putative secreted protein</fullName>
    </submittedName>
</protein>
<dbReference type="AlphaFoldDB" id="A0A6B0V056"/>
<reference evidence="1" key="1">
    <citation type="submission" date="2019-12" db="EMBL/GenBank/DDBJ databases">
        <title>An insight into the sialome of adult female Ixodes ricinus ticks feeding for 6 days.</title>
        <authorList>
            <person name="Perner J."/>
            <person name="Ribeiro J.M.C."/>
        </authorList>
    </citation>
    <scope>NUCLEOTIDE SEQUENCE</scope>
    <source>
        <strain evidence="1">Semi-engorged</strain>
        <tissue evidence="1">Salivary glands</tissue>
    </source>
</reference>
<sequence>MLTQVLLLRRWRRRRAAVVAVPHAGRHGRYATREVHVVFAHAEQVVPVRTHLLIRVIPRAASVDLEQLVPEGRHHGRLALEAVLDVGAKQRHTDLVVQPVLLAALQVIQEPGVGGAVLTHVYLEGLGHPLHRLHRVVDVAILKHVPERLPSRADVLELLLDRFAVRKSAPKFALPELLEPGVRNRVMFA</sequence>
<accession>A0A6B0V056</accession>
<evidence type="ECO:0000313" key="1">
    <source>
        <dbReference type="EMBL" id="MXU95583.1"/>
    </source>
</evidence>
<proteinExistence type="predicted"/>
<organism evidence="1">
    <name type="scientific">Ixodes ricinus</name>
    <name type="common">Common tick</name>
    <name type="synonym">Acarus ricinus</name>
    <dbReference type="NCBI Taxonomy" id="34613"/>
    <lineage>
        <taxon>Eukaryota</taxon>
        <taxon>Metazoa</taxon>
        <taxon>Ecdysozoa</taxon>
        <taxon>Arthropoda</taxon>
        <taxon>Chelicerata</taxon>
        <taxon>Arachnida</taxon>
        <taxon>Acari</taxon>
        <taxon>Parasitiformes</taxon>
        <taxon>Ixodida</taxon>
        <taxon>Ixodoidea</taxon>
        <taxon>Ixodidae</taxon>
        <taxon>Ixodinae</taxon>
        <taxon>Ixodes</taxon>
    </lineage>
</organism>
<name>A0A6B0V056_IXORI</name>